<dbReference type="Pfam" id="PF10994">
    <property type="entry name" value="DUF2817"/>
    <property type="match status" value="1"/>
</dbReference>
<sequence length="654" mass="71339">MASSPQSGLFAGDFSALRARFIAAARTAGASLSEYPHPLRGPSGEPLATDVAYLGRRDAAKLMVLISGTHGVEGPFGSACQTAWFSQNSPWHLPDDTAVLAIHLINPWGTAWSRRVNEDNVDLNRNFIDWNNMPPKNERYCDLHPLLLCPSWDGPERDQMDAAYEAAKAKAGGYQGLAPIIEAGQYEYPDGLFYGGDSPVWSNLTLLEILSTFARHLKDVIVFDLHTGAGPYAYPALLSVAESEHSGLDWGREMFGPALSVVMTGRHAATGSGIAATATGYVSAAIRQAMPAARVLPLVIECGTLEGETVSNAVKADNWLHLYGKLDTPLGESIKNQIRTAFIPDDADWRKACLSTSLRHFDRAFAQLKTLGGAGVEKVVPAAASVTVLANPHHDKPKTAEKPAVAVHGIHKRFGPLSVLNGVDVLAKRGEVVSMIGSSGSGKSTFLRCINLLEQPDQGQIVIDGEEIQMKRAANGRATPADRRQVERMRSRVGMVFQNFNLWPHMTVLENIIEAPVQVLKEHKAEAIDHAHALLRKVGLSDKHAHYPGQLSGGQQQRAAIARTLAMRPKLILLDEPTSALDPELVGEVLRVIRQLAEEGNTMILVTHEMQFAREVSHKILFLHQGKVEEEGAPVDMFNAPRSERLRQFLSRTR</sequence>
<dbReference type="EMBL" id="STGU01000032">
    <property type="protein sequence ID" value="THV29757.1"/>
    <property type="molecule type" value="Genomic_DNA"/>
</dbReference>
<dbReference type="InterPro" id="IPR021259">
    <property type="entry name" value="DUF2817"/>
</dbReference>
<dbReference type="Gene3D" id="3.40.630.10">
    <property type="entry name" value="Zn peptidases"/>
    <property type="match status" value="1"/>
</dbReference>
<dbReference type="CDD" id="cd06233">
    <property type="entry name" value="M14-like"/>
    <property type="match status" value="1"/>
</dbReference>
<comment type="similarity">
    <text evidence="2">Belongs to the ABC transporter superfamily.</text>
</comment>
<comment type="subcellular location">
    <subcellularLocation>
        <location evidence="1">Cell membrane</location>
        <topology evidence="1">Peripheral membrane protein</topology>
    </subcellularLocation>
</comment>
<dbReference type="PROSITE" id="PS00211">
    <property type="entry name" value="ABC_TRANSPORTER_1"/>
    <property type="match status" value="1"/>
</dbReference>
<dbReference type="Pfam" id="PF00005">
    <property type="entry name" value="ABC_tran"/>
    <property type="match status" value="1"/>
</dbReference>
<dbReference type="InterPro" id="IPR003439">
    <property type="entry name" value="ABC_transporter-like_ATP-bd"/>
</dbReference>
<reference evidence="7 8" key="1">
    <citation type="submission" date="2019-04" db="EMBL/GenBank/DDBJ databases">
        <title>genome sequence of strain W3.</title>
        <authorList>
            <person name="Gao J."/>
            <person name="Sun J."/>
        </authorList>
    </citation>
    <scope>NUCLEOTIDE SEQUENCE [LARGE SCALE GENOMIC DNA]</scope>
    <source>
        <strain evidence="7 8">W3</strain>
    </source>
</reference>
<protein>
    <submittedName>
        <fullName evidence="7">DUF2817 domain-containing protein</fullName>
    </submittedName>
</protein>
<dbReference type="Gene3D" id="3.40.50.300">
    <property type="entry name" value="P-loop containing nucleotide triphosphate hydrolases"/>
    <property type="match status" value="1"/>
</dbReference>
<dbReference type="CDD" id="cd03262">
    <property type="entry name" value="ABC_HisP_GlnQ"/>
    <property type="match status" value="1"/>
</dbReference>
<dbReference type="GO" id="GO:0005886">
    <property type="term" value="C:plasma membrane"/>
    <property type="evidence" value="ECO:0007669"/>
    <property type="project" value="UniProtKB-SubCell"/>
</dbReference>
<proteinExistence type="inferred from homology"/>
<dbReference type="InterPro" id="IPR050086">
    <property type="entry name" value="MetN_ABC_transporter-like"/>
</dbReference>
<dbReference type="PANTHER" id="PTHR43166:SF35">
    <property type="entry name" value="L-CYSTINE IMPORT ATP-BINDING PROTEIN TCYN"/>
    <property type="match status" value="1"/>
</dbReference>
<evidence type="ECO:0000259" key="6">
    <source>
        <dbReference type="PROSITE" id="PS50893"/>
    </source>
</evidence>
<dbReference type="RefSeq" id="WP_110794130.1">
    <property type="nucleotide sequence ID" value="NZ_STGU01000032.1"/>
</dbReference>
<dbReference type="SMART" id="SM00382">
    <property type="entry name" value="AAA"/>
    <property type="match status" value="1"/>
</dbReference>
<dbReference type="PROSITE" id="PS50893">
    <property type="entry name" value="ABC_TRANSPORTER_2"/>
    <property type="match status" value="1"/>
</dbReference>
<dbReference type="PANTHER" id="PTHR43166">
    <property type="entry name" value="AMINO ACID IMPORT ATP-BINDING PROTEIN"/>
    <property type="match status" value="1"/>
</dbReference>
<organism evidence="7 8">
    <name type="scientific">Rhizobium rosettiformans W3</name>
    <dbReference type="NCBI Taxonomy" id="538378"/>
    <lineage>
        <taxon>Bacteria</taxon>
        <taxon>Pseudomonadati</taxon>
        <taxon>Pseudomonadota</taxon>
        <taxon>Alphaproteobacteria</taxon>
        <taxon>Hyphomicrobiales</taxon>
        <taxon>Rhizobiaceae</taxon>
        <taxon>Rhizobium/Agrobacterium group</taxon>
        <taxon>Rhizobium</taxon>
    </lineage>
</organism>
<evidence type="ECO:0000256" key="3">
    <source>
        <dbReference type="ARBA" id="ARBA00022448"/>
    </source>
</evidence>
<dbReference type="SUPFAM" id="SSF52540">
    <property type="entry name" value="P-loop containing nucleoside triphosphate hydrolases"/>
    <property type="match status" value="1"/>
</dbReference>
<evidence type="ECO:0000256" key="4">
    <source>
        <dbReference type="ARBA" id="ARBA00022741"/>
    </source>
</evidence>
<accession>A0A4S8PGU0</accession>
<keyword evidence="4" id="KW-0547">Nucleotide-binding</keyword>
<evidence type="ECO:0000256" key="2">
    <source>
        <dbReference type="ARBA" id="ARBA00005417"/>
    </source>
</evidence>
<dbReference type="InterPro" id="IPR017871">
    <property type="entry name" value="ABC_transporter-like_CS"/>
</dbReference>
<keyword evidence="3" id="KW-0813">Transport</keyword>
<feature type="domain" description="ABC transporter" evidence="6">
    <location>
        <begin position="405"/>
        <end position="650"/>
    </location>
</feature>
<evidence type="ECO:0000256" key="1">
    <source>
        <dbReference type="ARBA" id="ARBA00004202"/>
    </source>
</evidence>
<name>A0A4S8PGU0_9HYPH</name>
<gene>
    <name evidence="7" type="ORF">FAA86_23465</name>
</gene>
<dbReference type="Proteomes" id="UP000307378">
    <property type="component" value="Unassembled WGS sequence"/>
</dbReference>
<evidence type="ECO:0000313" key="8">
    <source>
        <dbReference type="Proteomes" id="UP000307378"/>
    </source>
</evidence>
<dbReference type="SUPFAM" id="SSF53187">
    <property type="entry name" value="Zn-dependent exopeptidases"/>
    <property type="match status" value="1"/>
</dbReference>
<dbReference type="AlphaFoldDB" id="A0A4S8PGU0"/>
<dbReference type="GO" id="GO:0005524">
    <property type="term" value="F:ATP binding"/>
    <property type="evidence" value="ECO:0007669"/>
    <property type="project" value="UniProtKB-KW"/>
</dbReference>
<dbReference type="FunFam" id="3.40.50.300:FF:000020">
    <property type="entry name" value="Amino acid ABC transporter ATP-binding component"/>
    <property type="match status" value="1"/>
</dbReference>
<keyword evidence="5" id="KW-0067">ATP-binding</keyword>
<dbReference type="InterPro" id="IPR003593">
    <property type="entry name" value="AAA+_ATPase"/>
</dbReference>
<evidence type="ECO:0000313" key="7">
    <source>
        <dbReference type="EMBL" id="THV29757.1"/>
    </source>
</evidence>
<evidence type="ECO:0000256" key="5">
    <source>
        <dbReference type="ARBA" id="ARBA00022840"/>
    </source>
</evidence>
<dbReference type="GO" id="GO:0016887">
    <property type="term" value="F:ATP hydrolysis activity"/>
    <property type="evidence" value="ECO:0007669"/>
    <property type="project" value="InterPro"/>
</dbReference>
<comment type="caution">
    <text evidence="7">The sequence shown here is derived from an EMBL/GenBank/DDBJ whole genome shotgun (WGS) entry which is preliminary data.</text>
</comment>
<dbReference type="InterPro" id="IPR027417">
    <property type="entry name" value="P-loop_NTPase"/>
</dbReference>